<name>X0STW9_9ZZZZ</name>
<dbReference type="FunFam" id="3.40.50.720:FF:000041">
    <property type="entry name" value="D-3-phosphoglycerate dehydrogenase"/>
    <property type="match status" value="1"/>
</dbReference>
<dbReference type="GO" id="GO:0051287">
    <property type="term" value="F:NAD binding"/>
    <property type="evidence" value="ECO:0007669"/>
    <property type="project" value="InterPro"/>
</dbReference>
<dbReference type="InterPro" id="IPR029753">
    <property type="entry name" value="D-isomer_DH_CS"/>
</dbReference>
<evidence type="ECO:0000256" key="3">
    <source>
        <dbReference type="ARBA" id="ARBA00023027"/>
    </source>
</evidence>
<dbReference type="PROSITE" id="PS00671">
    <property type="entry name" value="D_2_HYDROXYACID_DH_3"/>
    <property type="match status" value="1"/>
</dbReference>
<keyword evidence="2" id="KW-0560">Oxidoreductase</keyword>
<dbReference type="PANTHER" id="PTHR10996">
    <property type="entry name" value="2-HYDROXYACID DEHYDROGENASE-RELATED"/>
    <property type="match status" value="1"/>
</dbReference>
<feature type="domain" description="D-isomer specific 2-hydroxyacid dehydrogenase catalytic" evidence="4">
    <location>
        <begin position="23"/>
        <end position="303"/>
    </location>
</feature>
<dbReference type="AlphaFoldDB" id="X0STW9"/>
<evidence type="ECO:0000313" key="6">
    <source>
        <dbReference type="EMBL" id="GAF78576.1"/>
    </source>
</evidence>
<dbReference type="GO" id="GO:0004617">
    <property type="term" value="F:phosphoglycerate dehydrogenase activity"/>
    <property type="evidence" value="ECO:0007669"/>
    <property type="project" value="UniProtKB-ARBA"/>
</dbReference>
<evidence type="ECO:0000259" key="4">
    <source>
        <dbReference type="Pfam" id="PF00389"/>
    </source>
</evidence>
<evidence type="ECO:0000256" key="2">
    <source>
        <dbReference type="ARBA" id="ARBA00023002"/>
    </source>
</evidence>
<dbReference type="SUPFAM" id="SSF51735">
    <property type="entry name" value="NAD(P)-binding Rossmann-fold domains"/>
    <property type="match status" value="1"/>
</dbReference>
<evidence type="ECO:0008006" key="7">
    <source>
        <dbReference type="Google" id="ProtNLM"/>
    </source>
</evidence>
<dbReference type="InterPro" id="IPR036291">
    <property type="entry name" value="NAD(P)-bd_dom_sf"/>
</dbReference>
<accession>X0STW9</accession>
<dbReference type="InterPro" id="IPR006140">
    <property type="entry name" value="D-isomer_DH_NAD-bd"/>
</dbReference>
<dbReference type="GO" id="GO:0047545">
    <property type="term" value="F:(S)-2-hydroxyglutarate dehydrogenase activity"/>
    <property type="evidence" value="ECO:0007669"/>
    <property type="project" value="UniProtKB-ARBA"/>
</dbReference>
<protein>
    <recommendedName>
        <fullName evidence="7">S-adenosyl-L-homocysteine hydrolase NAD binding domain-containing protein</fullName>
    </recommendedName>
</protein>
<comment type="similarity">
    <text evidence="1">Belongs to the D-isomer specific 2-hydroxyacid dehydrogenase family.</text>
</comment>
<dbReference type="GO" id="GO:0030267">
    <property type="term" value="F:glyoxylate reductase (NADPH) activity"/>
    <property type="evidence" value="ECO:0007669"/>
    <property type="project" value="TreeGrafter"/>
</dbReference>
<dbReference type="GO" id="GO:0016618">
    <property type="term" value="F:hydroxypyruvate reductase [NAD(P)H] activity"/>
    <property type="evidence" value="ECO:0007669"/>
    <property type="project" value="TreeGrafter"/>
</dbReference>
<dbReference type="InterPro" id="IPR006139">
    <property type="entry name" value="D-isomer_2_OHA_DH_cat_dom"/>
</dbReference>
<reference evidence="6" key="1">
    <citation type="journal article" date="2014" name="Front. Microbiol.">
        <title>High frequency of phylogenetically diverse reductive dehalogenase-homologous genes in deep subseafloor sedimentary metagenomes.</title>
        <authorList>
            <person name="Kawai M."/>
            <person name="Futagami T."/>
            <person name="Toyoda A."/>
            <person name="Takaki Y."/>
            <person name="Nishi S."/>
            <person name="Hori S."/>
            <person name="Arai W."/>
            <person name="Tsubouchi T."/>
            <person name="Morono Y."/>
            <person name="Uchiyama I."/>
            <person name="Ito T."/>
            <person name="Fujiyama A."/>
            <person name="Inagaki F."/>
            <person name="Takami H."/>
        </authorList>
    </citation>
    <scope>NUCLEOTIDE SEQUENCE</scope>
    <source>
        <strain evidence="6">Expedition CK06-06</strain>
    </source>
</reference>
<feature type="domain" description="D-isomer specific 2-hydroxyacid dehydrogenase NAD-binding" evidence="5">
    <location>
        <begin position="113"/>
        <end position="281"/>
    </location>
</feature>
<dbReference type="Gene3D" id="3.40.50.720">
    <property type="entry name" value="NAD(P)-binding Rossmann-like Domain"/>
    <property type="match status" value="2"/>
</dbReference>
<gene>
    <name evidence="6" type="ORF">S01H1_16061</name>
</gene>
<dbReference type="GO" id="GO:0005829">
    <property type="term" value="C:cytosol"/>
    <property type="evidence" value="ECO:0007669"/>
    <property type="project" value="TreeGrafter"/>
</dbReference>
<evidence type="ECO:0000259" key="5">
    <source>
        <dbReference type="Pfam" id="PF02826"/>
    </source>
</evidence>
<dbReference type="EMBL" id="BARS01008422">
    <property type="protein sequence ID" value="GAF78576.1"/>
    <property type="molecule type" value="Genomic_DNA"/>
</dbReference>
<dbReference type="Pfam" id="PF00389">
    <property type="entry name" value="2-Hacid_dh"/>
    <property type="match status" value="1"/>
</dbReference>
<keyword evidence="3" id="KW-0520">NAD</keyword>
<comment type="caution">
    <text evidence="6">The sequence shown here is derived from an EMBL/GenBank/DDBJ whole genome shotgun (WGS) entry which is preliminary data.</text>
</comment>
<dbReference type="InterPro" id="IPR050223">
    <property type="entry name" value="D-isomer_2-hydroxyacid_DH"/>
</dbReference>
<proteinExistence type="inferred from homology"/>
<dbReference type="PANTHER" id="PTHR10996:SF283">
    <property type="entry name" value="GLYOXYLATE_HYDROXYPYRUVATE REDUCTASE B"/>
    <property type="match status" value="1"/>
</dbReference>
<dbReference type="GO" id="GO:0006564">
    <property type="term" value="P:L-serine biosynthetic process"/>
    <property type="evidence" value="ECO:0007669"/>
    <property type="project" value="UniProtKB-ARBA"/>
</dbReference>
<evidence type="ECO:0000256" key="1">
    <source>
        <dbReference type="ARBA" id="ARBA00005854"/>
    </source>
</evidence>
<dbReference type="Pfam" id="PF02826">
    <property type="entry name" value="2-Hacid_dh_C"/>
    <property type="match status" value="1"/>
</dbReference>
<organism evidence="6">
    <name type="scientific">marine sediment metagenome</name>
    <dbReference type="NCBI Taxonomy" id="412755"/>
    <lineage>
        <taxon>unclassified sequences</taxon>
        <taxon>metagenomes</taxon>
        <taxon>ecological metagenomes</taxon>
    </lineage>
</organism>
<dbReference type="CDD" id="cd12172">
    <property type="entry name" value="PGDH_like_2"/>
    <property type="match status" value="1"/>
</dbReference>
<dbReference type="SUPFAM" id="SSF52283">
    <property type="entry name" value="Formate/glycerate dehydrogenase catalytic domain-like"/>
    <property type="match status" value="1"/>
</dbReference>
<sequence length="308" mass="33716">MSGKIAITMSSFTQEDLFSLNLLNAQGFQLVNNKCGRKLNKEETLKLCSGCVGIVAGTEVYDRDMLGRLSGLKVISRCGAGVDNIDLKAAKRLGIEVFSTPDAPTLAVAELTVGLILNLLRKVNQMDIIVRKGRWKKLMGNLIFEKKVGIIGFGRIGQKVGELLSAFGVELAYCDIESKVCSINCKQKTFDKILSWADILTLHLSSPAECSPIIAARELKLMKKGSWLINLSRGGIVDEKALYYALKNGHLSGAAVDVFEQEPYTGPLRELDNIILTAHIGSYAKEARVKMEAEAVRNLLRGLRVSID</sequence>